<dbReference type="Pfam" id="PF08808">
    <property type="entry name" value="RES"/>
    <property type="match status" value="1"/>
</dbReference>
<dbReference type="SMART" id="SM00953">
    <property type="entry name" value="RES"/>
    <property type="match status" value="1"/>
</dbReference>
<dbReference type="Proteomes" id="UP000472380">
    <property type="component" value="Unassembled WGS sequence"/>
</dbReference>
<evidence type="ECO:0000313" key="3">
    <source>
        <dbReference type="Proteomes" id="UP000472380"/>
    </source>
</evidence>
<reference evidence="2 3" key="1">
    <citation type="submission" date="2019-07" db="EMBL/GenBank/DDBJ databases">
        <title>Draft genome sequence of Adlercreutzia equolifaciens IPLA 37004, a human intestinal strain that does not produces equol from daidzein.</title>
        <authorList>
            <person name="Vazquez L."/>
            <person name="Florez A.B."/>
            <person name="Mayo B."/>
        </authorList>
    </citation>
    <scope>NUCLEOTIDE SEQUENCE [LARGE SCALE GENOMIC DNA]</scope>
    <source>
        <strain evidence="2 3">IPLA 37004</strain>
    </source>
</reference>
<dbReference type="EMBL" id="VJNE01000003">
    <property type="protein sequence ID" value="MZG27463.1"/>
    <property type="molecule type" value="Genomic_DNA"/>
</dbReference>
<sequence>MKCCAGCFKDRGARETVWNLAEDDDGLCDLCGQKSERLLAVEPESELAEQFRDMLSVFSLDDSCSQTLYEIFQETWDLFRHISVDAFSRFLETLFPGDERVGGLLRGGVRLDPSPDLDDRFALSFFGERDWNAFSEEVKHEHRYLAEISNKEVLSSLFNALEKIVEPEDGSWYRARIWNDKRLQDINEKELKEAPANKAAEGRMSPRGISCLYISDTPEGAMAEIRASRHDDVAVMEMKPVKPLRILDLSRIDEISPFDENVACGDLASNKGNLRQIKDALTKPMRSTDDKIEYVPTQYIAEFARLSEFDGIGYESVLYEKNGKPTYNIASFASFDEAFERCSLKLYRVSQSELTSMVRQEVS</sequence>
<comment type="caution">
    <text evidence="2">The sequence shown here is derived from an EMBL/GenBank/DDBJ whole genome shotgun (WGS) entry which is preliminary data.</text>
</comment>
<protein>
    <submittedName>
        <fullName evidence="2">RES domain-containing protein</fullName>
    </submittedName>
</protein>
<evidence type="ECO:0000313" key="2">
    <source>
        <dbReference type="EMBL" id="MZG27463.1"/>
    </source>
</evidence>
<name>A0A6L8Q2B0_9ACTN</name>
<dbReference type="InterPro" id="IPR014914">
    <property type="entry name" value="RES_dom"/>
</dbReference>
<accession>A0A6L8Q2B0</accession>
<feature type="domain" description="RES" evidence="1">
    <location>
        <begin position="190"/>
        <end position="346"/>
    </location>
</feature>
<evidence type="ECO:0000259" key="1">
    <source>
        <dbReference type="SMART" id="SM00953"/>
    </source>
</evidence>
<dbReference type="AlphaFoldDB" id="A0A6L8Q2B0"/>
<gene>
    <name evidence="2" type="ORF">FM068_02470</name>
</gene>
<proteinExistence type="predicted"/>
<organism evidence="2 3">
    <name type="scientific">Adlercreutzia equolifaciens</name>
    <dbReference type="NCBI Taxonomy" id="446660"/>
    <lineage>
        <taxon>Bacteria</taxon>
        <taxon>Bacillati</taxon>
        <taxon>Actinomycetota</taxon>
        <taxon>Coriobacteriia</taxon>
        <taxon>Eggerthellales</taxon>
        <taxon>Eggerthellaceae</taxon>
        <taxon>Adlercreutzia</taxon>
    </lineage>
</organism>